<comment type="similarity">
    <text evidence="4">Belongs to the TRAFAC class YlqF/YawG GTPase family. MTG1 subfamily.</text>
</comment>
<dbReference type="NCBIfam" id="TIGR03596">
    <property type="entry name" value="GTPase_YlqF"/>
    <property type="match status" value="1"/>
</dbReference>
<dbReference type="GO" id="GO:0005525">
    <property type="term" value="F:GTP binding"/>
    <property type="evidence" value="ECO:0007669"/>
    <property type="project" value="UniProtKB-KW"/>
</dbReference>
<comment type="function">
    <text evidence="4">Required for a late step of 50S ribosomal subunit assembly. Has GTPase activity.</text>
</comment>
<evidence type="ECO:0000256" key="3">
    <source>
        <dbReference type="ARBA" id="ARBA00023134"/>
    </source>
</evidence>
<dbReference type="PANTHER" id="PTHR45782">
    <property type="entry name" value="MITOCHONDRIAL RIBOSOME-ASSOCIATED GTPASE 1"/>
    <property type="match status" value="1"/>
</dbReference>
<evidence type="ECO:0000256" key="2">
    <source>
        <dbReference type="ARBA" id="ARBA00022741"/>
    </source>
</evidence>
<dbReference type="SUPFAM" id="SSF52540">
    <property type="entry name" value="P-loop containing nucleoside triphosphate hydrolases"/>
    <property type="match status" value="1"/>
</dbReference>
<comment type="caution">
    <text evidence="7">The sequence shown here is derived from an EMBL/GenBank/DDBJ whole genome shotgun (WGS) entry which is preliminary data.</text>
</comment>
<gene>
    <name evidence="7" type="primary">ylqF</name>
    <name evidence="7" type="ORF">HMPREF9220_0225</name>
</gene>
<dbReference type="GO" id="GO:0005737">
    <property type="term" value="C:cytoplasm"/>
    <property type="evidence" value="ECO:0007669"/>
    <property type="project" value="UniProtKB-SubCell"/>
</dbReference>
<dbReference type="GO" id="GO:0003924">
    <property type="term" value="F:GTPase activity"/>
    <property type="evidence" value="ECO:0007669"/>
    <property type="project" value="TreeGrafter"/>
</dbReference>
<evidence type="ECO:0000256" key="4">
    <source>
        <dbReference type="PIRNR" id="PIRNR006230"/>
    </source>
</evidence>
<dbReference type="eggNOG" id="COG1161">
    <property type="taxonomic scope" value="Bacteria"/>
</dbReference>
<evidence type="ECO:0000256" key="1">
    <source>
        <dbReference type="ARBA" id="ARBA00014898"/>
    </source>
</evidence>
<dbReference type="AlphaFoldDB" id="E4LAG1"/>
<dbReference type="CDD" id="cd01856">
    <property type="entry name" value="YlqF"/>
    <property type="match status" value="1"/>
</dbReference>
<feature type="domain" description="CP-type G" evidence="6">
    <location>
        <begin position="14"/>
        <end position="178"/>
    </location>
</feature>
<keyword evidence="4" id="KW-0963">Cytoplasm</keyword>
<dbReference type="RefSeq" id="WP_007555256.1">
    <property type="nucleotide sequence ID" value="NZ_AENT01000030.1"/>
</dbReference>
<dbReference type="PROSITE" id="PS51721">
    <property type="entry name" value="G_CP"/>
    <property type="match status" value="1"/>
</dbReference>
<proteinExistence type="inferred from homology"/>
<dbReference type="FunFam" id="3.40.50.300:FF:000590">
    <property type="entry name" value="Ribosome biogenesis GTPase A"/>
    <property type="match status" value="1"/>
</dbReference>
<dbReference type="InterPro" id="IPR019991">
    <property type="entry name" value="GTP-bd_ribosome_bgen"/>
</dbReference>
<keyword evidence="2 4" id="KW-0547">Nucleotide-binding</keyword>
<dbReference type="GO" id="GO:0006412">
    <property type="term" value="P:translation"/>
    <property type="evidence" value="ECO:0007669"/>
    <property type="project" value="TreeGrafter"/>
</dbReference>
<dbReference type="Gene3D" id="3.40.50.300">
    <property type="entry name" value="P-loop containing nucleotide triphosphate hydrolases"/>
    <property type="match status" value="1"/>
</dbReference>
<evidence type="ECO:0000313" key="8">
    <source>
        <dbReference type="Proteomes" id="UP000004594"/>
    </source>
</evidence>
<dbReference type="InterPro" id="IPR023179">
    <property type="entry name" value="GTP-bd_ortho_bundle_sf"/>
</dbReference>
<protein>
    <recommendedName>
        <fullName evidence="1 4">Ribosome biogenesis GTPase A</fullName>
    </recommendedName>
</protein>
<dbReference type="EMBL" id="AENT01000030">
    <property type="protein sequence ID" value="EFR42205.1"/>
    <property type="molecule type" value="Genomic_DNA"/>
</dbReference>
<dbReference type="InterPro" id="IPR006073">
    <property type="entry name" value="GTP-bd"/>
</dbReference>
<dbReference type="PRINTS" id="PR00326">
    <property type="entry name" value="GTP1OBG"/>
</dbReference>
<dbReference type="InterPro" id="IPR016478">
    <property type="entry name" value="GTPase_MTG1"/>
</dbReference>
<keyword evidence="3 4" id="KW-0342">GTP-binding</keyword>
<accession>E4LAG1</accession>
<dbReference type="Gene3D" id="1.10.1580.10">
    <property type="match status" value="1"/>
</dbReference>
<feature type="binding site" evidence="5">
    <location>
        <begin position="58"/>
        <end position="61"/>
    </location>
    <ligand>
        <name>GTP</name>
        <dbReference type="ChEBI" id="CHEBI:37565"/>
    </ligand>
</feature>
<dbReference type="Pfam" id="PF01926">
    <property type="entry name" value="MMR_HSR1"/>
    <property type="match status" value="1"/>
</dbReference>
<evidence type="ECO:0000313" key="7">
    <source>
        <dbReference type="EMBL" id="EFR42205.1"/>
    </source>
</evidence>
<dbReference type="InterPro" id="IPR030378">
    <property type="entry name" value="G_CP_dom"/>
</dbReference>
<comment type="subcellular location">
    <subcellularLocation>
        <location evidence="4">Cytoplasm</location>
    </subcellularLocation>
</comment>
<dbReference type="InterPro" id="IPR027417">
    <property type="entry name" value="P-loop_NTPase"/>
</dbReference>
<organism evidence="7 8">
    <name type="scientific">Dialister micraerophilus UPII 345-E</name>
    <dbReference type="NCBI Taxonomy" id="910314"/>
    <lineage>
        <taxon>Bacteria</taxon>
        <taxon>Bacillati</taxon>
        <taxon>Bacillota</taxon>
        <taxon>Negativicutes</taxon>
        <taxon>Veillonellales</taxon>
        <taxon>Veillonellaceae</taxon>
        <taxon>Dialister</taxon>
    </lineage>
</organism>
<sequence length="286" mass="31940">MLIQWFPGHMAKTKRLITEHLKAVDVAVELLDARIPMSSANPMVENLVQNKPRIIVLNKSDLADVKITEKWIEYFKKENIDVIPVSTYNGKDKKKLINLIREKAKPVLEKWQRRGLKNRSVRIMILGIPNVGKSTLINFLSGSKATRTANTPGHTKGKQWVRLSSGLDLLDTPGVLWPKFEDQNAALKLAATGAIAGEIFDSYEVVTTLLAALKEISPQILKEKYDIEDVNQDTQILLELIGKRRGCLLPGGEIDSTRAEALVLTDFRSGKLGRVTLDVPPSEDKK</sequence>
<name>E4LAG1_9FIRM</name>
<dbReference type="PIRSF" id="PIRSF006230">
    <property type="entry name" value="MG442"/>
    <property type="match status" value="1"/>
</dbReference>
<evidence type="ECO:0000256" key="5">
    <source>
        <dbReference type="PIRSR" id="PIRSR006230-1"/>
    </source>
</evidence>
<dbReference type="PANTHER" id="PTHR45782:SF4">
    <property type="entry name" value="MITOCHONDRIAL RIBOSOME-ASSOCIATED GTPASE 1"/>
    <property type="match status" value="1"/>
</dbReference>
<dbReference type="OrthoDB" id="9779790at2"/>
<evidence type="ECO:0000259" key="6">
    <source>
        <dbReference type="PROSITE" id="PS51721"/>
    </source>
</evidence>
<reference evidence="7 8" key="1">
    <citation type="submission" date="2010-11" db="EMBL/GenBank/DDBJ databases">
        <authorList>
            <person name="Durkin A.S."/>
            <person name="Madupu R."/>
            <person name="Torralba M."/>
            <person name="Gillis M."/>
            <person name="Methe B."/>
            <person name="Sutton G."/>
            <person name="Nelson K.E."/>
        </authorList>
    </citation>
    <scope>NUCLEOTIDE SEQUENCE [LARGE SCALE GENOMIC DNA]</scope>
    <source>
        <strain evidence="7 8">UPII 345-E</strain>
    </source>
</reference>
<feature type="binding site" evidence="5">
    <location>
        <position position="174"/>
    </location>
    <ligand>
        <name>GTP</name>
        <dbReference type="ChEBI" id="CHEBI:37565"/>
    </ligand>
</feature>
<dbReference type="Proteomes" id="UP000004594">
    <property type="component" value="Unassembled WGS sequence"/>
</dbReference>
<feature type="binding site" evidence="5">
    <location>
        <begin position="130"/>
        <end position="135"/>
    </location>
    <ligand>
        <name>GTP</name>
        <dbReference type="ChEBI" id="CHEBI:37565"/>
    </ligand>
</feature>